<proteinExistence type="predicted"/>
<dbReference type="Proteomes" id="UP000001340">
    <property type="component" value="Unassembled WGS sequence"/>
</dbReference>
<accession>A0A0E2D2G8</accession>
<protein>
    <submittedName>
        <fullName evidence="1">Uncharacterized protein</fullName>
    </submittedName>
</protein>
<reference evidence="1 2" key="1">
    <citation type="submission" date="2012-10" db="EMBL/GenBank/DDBJ databases">
        <authorList>
            <person name="Harkins D.M."/>
            <person name="Durkin A.S."/>
            <person name="Brinkac L.M."/>
            <person name="Haft D.H."/>
            <person name="Selengut J.D."/>
            <person name="Sanka R."/>
            <person name="DePew J."/>
            <person name="Purushe J."/>
            <person name="Chanthongthip A."/>
            <person name="Lattana O."/>
            <person name="Phetsouvanh R."/>
            <person name="Newton P.N."/>
            <person name="Vinetz J.M."/>
            <person name="Sutton G.G."/>
            <person name="Nierman W.C."/>
            <person name="Fouts D.E."/>
        </authorList>
    </citation>
    <scope>NUCLEOTIDE SEQUENCE [LARGE SCALE GENOMIC DNA]</scope>
    <source>
        <strain evidence="1 2">UI 12758</strain>
    </source>
</reference>
<organism evidence="1 2">
    <name type="scientific">Leptospira interrogans str. UI 12758</name>
    <dbReference type="NCBI Taxonomy" id="1049938"/>
    <lineage>
        <taxon>Bacteria</taxon>
        <taxon>Pseudomonadati</taxon>
        <taxon>Spirochaetota</taxon>
        <taxon>Spirochaetia</taxon>
        <taxon>Leptospirales</taxon>
        <taxon>Leptospiraceae</taxon>
        <taxon>Leptospira</taxon>
    </lineage>
</organism>
<evidence type="ECO:0000313" key="2">
    <source>
        <dbReference type="Proteomes" id="UP000001340"/>
    </source>
</evidence>
<dbReference type="EMBL" id="AHNR02000063">
    <property type="protein sequence ID" value="EKR53777.1"/>
    <property type="molecule type" value="Genomic_DNA"/>
</dbReference>
<evidence type="ECO:0000313" key="1">
    <source>
        <dbReference type="EMBL" id="EKR53777.1"/>
    </source>
</evidence>
<dbReference type="AlphaFoldDB" id="A0A0E2D2G8"/>
<name>A0A0E2D2G8_LEPIR</name>
<comment type="caution">
    <text evidence="1">The sequence shown here is derived from an EMBL/GenBank/DDBJ whole genome shotgun (WGS) entry which is preliminary data.</text>
</comment>
<gene>
    <name evidence="1" type="ORF">LEP1GSC105_0413</name>
</gene>
<sequence length="45" mass="5223">MILFSFKFHLVKTHLKRIQGNLFIIAFQVVSLDYNEILGAIALLF</sequence>